<evidence type="ECO:0000313" key="4">
    <source>
        <dbReference type="Proteomes" id="UP000313988"/>
    </source>
</evidence>
<feature type="transmembrane region" description="Helical" evidence="1">
    <location>
        <begin position="111"/>
        <end position="132"/>
    </location>
</feature>
<dbReference type="OrthoDB" id="10018441at2"/>
<feature type="transmembrane region" description="Helical" evidence="1">
    <location>
        <begin position="221"/>
        <end position="239"/>
    </location>
</feature>
<evidence type="ECO:0000256" key="1">
    <source>
        <dbReference type="SAM" id="Phobius"/>
    </source>
</evidence>
<protein>
    <recommendedName>
        <fullName evidence="6">O-antigen ligase family protein</fullName>
    </recommendedName>
</protein>
<feature type="transmembrane region" description="Helical" evidence="1">
    <location>
        <begin position="50"/>
        <end position="68"/>
    </location>
</feature>
<dbReference type="Proteomes" id="UP000313988">
    <property type="component" value="Unassembled WGS sequence"/>
</dbReference>
<dbReference type="AlphaFoldDB" id="A0A5C4YBU9"/>
<feature type="transmembrane region" description="Helical" evidence="1">
    <location>
        <begin position="339"/>
        <end position="359"/>
    </location>
</feature>
<name>A0A5C4YBU9_9DEIO</name>
<feature type="transmembrane region" description="Helical" evidence="1">
    <location>
        <begin position="88"/>
        <end position="104"/>
    </location>
</feature>
<reference evidence="2 5" key="2">
    <citation type="submission" date="2020-08" db="EMBL/GenBank/DDBJ databases">
        <title>Genomic Encyclopedia of Type Strains, Phase IV (KMG-IV): sequencing the most valuable type-strain genomes for metagenomic binning, comparative biology and taxonomic classification.</title>
        <authorList>
            <person name="Goeker M."/>
        </authorList>
    </citation>
    <scope>NUCLEOTIDE SEQUENCE [LARGE SCALE GENOMIC DNA]</scope>
    <source>
        <strain evidence="2 5">DSM 12027</strain>
    </source>
</reference>
<comment type="caution">
    <text evidence="3">The sequence shown here is derived from an EMBL/GenBank/DDBJ whole genome shotgun (WGS) entry which is preliminary data.</text>
</comment>
<keyword evidence="5" id="KW-1185">Reference proteome</keyword>
<feature type="transmembrane region" description="Helical" evidence="1">
    <location>
        <begin position="25"/>
        <end position="43"/>
    </location>
</feature>
<proteinExistence type="predicted"/>
<dbReference type="RefSeq" id="WP_139400390.1">
    <property type="nucleotide sequence ID" value="NZ_JACHEW010000003.1"/>
</dbReference>
<feature type="transmembrane region" description="Helical" evidence="1">
    <location>
        <begin position="175"/>
        <end position="191"/>
    </location>
</feature>
<evidence type="ECO:0000313" key="5">
    <source>
        <dbReference type="Proteomes" id="UP000629870"/>
    </source>
</evidence>
<dbReference type="Proteomes" id="UP000629870">
    <property type="component" value="Unassembled WGS sequence"/>
</dbReference>
<feature type="transmembrane region" description="Helical" evidence="1">
    <location>
        <begin position="389"/>
        <end position="406"/>
    </location>
</feature>
<keyword evidence="1" id="KW-0812">Transmembrane</keyword>
<keyword evidence="1" id="KW-0472">Membrane</keyword>
<evidence type="ECO:0000313" key="3">
    <source>
        <dbReference type="EMBL" id="TNM72619.1"/>
    </source>
</evidence>
<dbReference type="EMBL" id="VDMO01000002">
    <property type="protein sequence ID" value="TNM72619.1"/>
    <property type="molecule type" value="Genomic_DNA"/>
</dbReference>
<feature type="transmembrane region" description="Helical" evidence="1">
    <location>
        <begin position="366"/>
        <end position="383"/>
    </location>
</feature>
<evidence type="ECO:0008006" key="6">
    <source>
        <dbReference type="Google" id="ProtNLM"/>
    </source>
</evidence>
<sequence>MTLGVVLLLLPLSSAVKPLLGLSDDALWIDPSLLLAPLLLLMIPRVRISLLTLLLLLAALLAMCHGAVLADLTLGGKQGLYDLVREPARLALCLMLFTGVAHFARKQPILVVQYLHFSVLLQMAFAAVVWLGSSRILTLPDPLGQYAVDLGNRQALWLESGAIARLSGSFPESPPFGLFMLSCLFVFYAARKLPGLRGLTRSGMVVAALGAALSLSDQIVIALGVFLTWVILGVLRQFLTRRSVKLLPLLIPLALLCAAGVFSAQRVLAKFSEVGKTGASIVATSGGERSFHTQYALGLLGEHPSAAVFGMGPGRYGAYAARTGLFPDTVTIQVTPLEWLVEDGALGLVAVTAFLYAVWKRARRTLGNMAFPVMLSLLLGILFQANWKWSGWFIALAFLYGLGRHVTDSKLPLKEVVE</sequence>
<evidence type="ECO:0000313" key="2">
    <source>
        <dbReference type="EMBL" id="MBB6015689.1"/>
    </source>
</evidence>
<keyword evidence="1" id="KW-1133">Transmembrane helix</keyword>
<feature type="transmembrane region" description="Helical" evidence="1">
    <location>
        <begin position="198"/>
        <end position="215"/>
    </location>
</feature>
<reference evidence="3 4" key="1">
    <citation type="submission" date="2019-06" db="EMBL/GenBank/DDBJ databases">
        <title>Genome sequence of Deinococcus radiopugnans ATCC 19172.</title>
        <authorList>
            <person name="Maclea K.S."/>
            <person name="Maynard C.R."/>
        </authorList>
    </citation>
    <scope>NUCLEOTIDE SEQUENCE [LARGE SCALE GENOMIC DNA]</scope>
    <source>
        <strain evidence="3 4">ATCC 19172</strain>
    </source>
</reference>
<dbReference type="EMBL" id="JACHEW010000003">
    <property type="protein sequence ID" value="MBB6015689.1"/>
    <property type="molecule type" value="Genomic_DNA"/>
</dbReference>
<gene>
    <name evidence="3" type="ORF">FHR04_01955</name>
    <name evidence="2" type="ORF">HNQ04_000918</name>
</gene>
<organism evidence="3 4">
    <name type="scientific">Deinococcus radiopugnans ATCC 19172</name>
    <dbReference type="NCBI Taxonomy" id="585398"/>
    <lineage>
        <taxon>Bacteria</taxon>
        <taxon>Thermotogati</taxon>
        <taxon>Deinococcota</taxon>
        <taxon>Deinococci</taxon>
        <taxon>Deinococcales</taxon>
        <taxon>Deinococcaceae</taxon>
        <taxon>Deinococcus</taxon>
    </lineage>
</organism>
<feature type="transmembrane region" description="Helical" evidence="1">
    <location>
        <begin position="246"/>
        <end position="264"/>
    </location>
</feature>
<accession>A0A5C4YBU9</accession>